<keyword evidence="1" id="KW-0808">Transferase</keyword>
<evidence type="ECO:0000313" key="2">
    <source>
        <dbReference type="Proteomes" id="UP001165960"/>
    </source>
</evidence>
<keyword evidence="1" id="KW-0012">Acyltransferase</keyword>
<proteinExistence type="predicted"/>
<dbReference type="Proteomes" id="UP001165960">
    <property type="component" value="Unassembled WGS sequence"/>
</dbReference>
<dbReference type="EMBL" id="QTSX02005934">
    <property type="protein sequence ID" value="KAJ9056439.1"/>
    <property type="molecule type" value="Genomic_DNA"/>
</dbReference>
<sequence>MSSEQSALLLQKQLKELQRNPVEGFSAGLANDNIYEWEVLIMGPADTIYEGGFFKALLSFPRNYPQMPPTLKFTTEMWHPNVYPDGKVCILNFGNKCKNIIITLKAPSW</sequence>
<gene>
    <name evidence="1" type="primary">ubc15_3</name>
    <name evidence="1" type="ORF">DSO57_1033004</name>
</gene>
<protein>
    <submittedName>
        <fullName evidence="1">Ubiquitin-conjugating enzyme E2 15</fullName>
        <ecNumber evidence="1">2.3.2.23</ecNumber>
    </submittedName>
</protein>
<keyword evidence="2" id="KW-1185">Reference proteome</keyword>
<accession>A0ACC2S234</accession>
<comment type="caution">
    <text evidence="1">The sequence shown here is derived from an EMBL/GenBank/DDBJ whole genome shotgun (WGS) entry which is preliminary data.</text>
</comment>
<organism evidence="1 2">
    <name type="scientific">Entomophthora muscae</name>
    <dbReference type="NCBI Taxonomy" id="34485"/>
    <lineage>
        <taxon>Eukaryota</taxon>
        <taxon>Fungi</taxon>
        <taxon>Fungi incertae sedis</taxon>
        <taxon>Zoopagomycota</taxon>
        <taxon>Entomophthoromycotina</taxon>
        <taxon>Entomophthoromycetes</taxon>
        <taxon>Entomophthorales</taxon>
        <taxon>Entomophthoraceae</taxon>
        <taxon>Entomophthora</taxon>
    </lineage>
</organism>
<reference evidence="1" key="1">
    <citation type="submission" date="2022-04" db="EMBL/GenBank/DDBJ databases">
        <title>Genome of the entomopathogenic fungus Entomophthora muscae.</title>
        <authorList>
            <person name="Elya C."/>
            <person name="Lovett B.R."/>
            <person name="Lee E."/>
            <person name="Macias A.M."/>
            <person name="Hajek A.E."/>
            <person name="De Bivort B.L."/>
            <person name="Kasson M.T."/>
            <person name="De Fine Licht H.H."/>
            <person name="Stajich J.E."/>
        </authorList>
    </citation>
    <scope>NUCLEOTIDE SEQUENCE</scope>
    <source>
        <strain evidence="1">Berkeley</strain>
    </source>
</reference>
<dbReference type="EC" id="2.3.2.23" evidence="1"/>
<name>A0ACC2S234_9FUNG</name>
<evidence type="ECO:0000313" key="1">
    <source>
        <dbReference type="EMBL" id="KAJ9056439.1"/>
    </source>
</evidence>